<organism evidence="2 3">
    <name type="scientific">Solitalea longa</name>
    <dbReference type="NCBI Taxonomy" id="2079460"/>
    <lineage>
        <taxon>Bacteria</taxon>
        <taxon>Pseudomonadati</taxon>
        <taxon>Bacteroidota</taxon>
        <taxon>Sphingobacteriia</taxon>
        <taxon>Sphingobacteriales</taxon>
        <taxon>Sphingobacteriaceae</taxon>
        <taxon>Solitalea</taxon>
    </lineage>
</organism>
<accession>A0A2S4ZZF2</accession>
<feature type="domain" description="Glucose/Sorbosone dehydrogenase" evidence="1">
    <location>
        <begin position="45"/>
        <end position="359"/>
    </location>
</feature>
<evidence type="ECO:0000313" key="2">
    <source>
        <dbReference type="EMBL" id="POY35439.1"/>
    </source>
</evidence>
<evidence type="ECO:0000313" key="3">
    <source>
        <dbReference type="Proteomes" id="UP000236893"/>
    </source>
</evidence>
<gene>
    <name evidence="2" type="ORF">C3K47_15375</name>
</gene>
<evidence type="ECO:0000259" key="1">
    <source>
        <dbReference type="Pfam" id="PF07995"/>
    </source>
</evidence>
<reference evidence="2 3" key="1">
    <citation type="submission" date="2018-01" db="EMBL/GenBank/DDBJ databases">
        <authorList>
            <person name="Gaut B.S."/>
            <person name="Morton B.R."/>
            <person name="Clegg M.T."/>
            <person name="Duvall M.R."/>
        </authorList>
    </citation>
    <scope>NUCLEOTIDE SEQUENCE [LARGE SCALE GENOMIC DNA]</scope>
    <source>
        <strain evidence="2 3">HR-AV</strain>
    </source>
</reference>
<sequence length="375" mass="40918">MKNLFFILIAIVNMGSCKKGSTETATPTETDTTVTLKVTTLVKGLDTPWEMAQLSDGRVLITERQGRIREVKNGALTAAPWLDLTANVSEQGESGLLGICADPDFNSNKYVYVAYTYVKGGNLVINLVRLKENASGKGAVDKVLIDNIPGNTVHDGGAVKIGPDKKIYWSVGDAGNTAYAQNLTSLNGKILRLNTDGSIPADNPNPNSYVYSYGHRNPQGLAWQPETQQLYATEHGPSGSPACCRDELNLIERGKNYGWPTIYGDQTASGMISPLIMSGNDYTWAPGGLTFVTKGKWKGSILFTGLRGQSLYRVMLDPNNNRKVLHILKIFENEYGRLRDVMEMPNGDLWLAVSNKDGRGSPGADDDRILIIKVE</sequence>
<comment type="caution">
    <text evidence="2">The sequence shown here is derived from an EMBL/GenBank/DDBJ whole genome shotgun (WGS) entry which is preliminary data.</text>
</comment>
<dbReference type="InterPro" id="IPR012938">
    <property type="entry name" value="Glc/Sorbosone_DH"/>
</dbReference>
<proteinExistence type="predicted"/>
<dbReference type="RefSeq" id="WP_103790044.1">
    <property type="nucleotide sequence ID" value="NZ_PQVF01000011.1"/>
</dbReference>
<dbReference type="PANTHER" id="PTHR19328">
    <property type="entry name" value="HEDGEHOG-INTERACTING PROTEIN"/>
    <property type="match status" value="1"/>
</dbReference>
<dbReference type="AlphaFoldDB" id="A0A2S4ZZF2"/>
<dbReference type="PANTHER" id="PTHR19328:SF13">
    <property type="entry name" value="HIPL1 PROTEIN"/>
    <property type="match status" value="1"/>
</dbReference>
<dbReference type="SUPFAM" id="SSF50952">
    <property type="entry name" value="Soluble quinoprotein glucose dehydrogenase"/>
    <property type="match status" value="1"/>
</dbReference>
<keyword evidence="3" id="KW-1185">Reference proteome</keyword>
<dbReference type="Proteomes" id="UP000236893">
    <property type="component" value="Unassembled WGS sequence"/>
</dbReference>
<dbReference type="InterPro" id="IPR011042">
    <property type="entry name" value="6-blade_b-propeller_TolB-like"/>
</dbReference>
<dbReference type="OrthoDB" id="9770043at2"/>
<dbReference type="Gene3D" id="2.120.10.30">
    <property type="entry name" value="TolB, C-terminal domain"/>
    <property type="match status" value="1"/>
</dbReference>
<protein>
    <submittedName>
        <fullName evidence="2">Glucose sorbosone dehydrogenase</fullName>
    </submittedName>
</protein>
<name>A0A2S4ZZF2_9SPHI</name>
<dbReference type="EMBL" id="PQVF01000011">
    <property type="protein sequence ID" value="POY35439.1"/>
    <property type="molecule type" value="Genomic_DNA"/>
</dbReference>
<dbReference type="InterPro" id="IPR011041">
    <property type="entry name" value="Quinoprot_gluc/sorb_DH_b-prop"/>
</dbReference>
<dbReference type="Pfam" id="PF07995">
    <property type="entry name" value="GSDH"/>
    <property type="match status" value="1"/>
</dbReference>